<protein>
    <recommendedName>
        <fullName evidence="3">ATP-grasp target RiPP</fullName>
    </recommendedName>
</protein>
<proteinExistence type="predicted"/>
<organism evidence="1 2">
    <name type="scientific">Kribbella aluminosa</name>
    <dbReference type="NCBI Taxonomy" id="416017"/>
    <lineage>
        <taxon>Bacteria</taxon>
        <taxon>Bacillati</taxon>
        <taxon>Actinomycetota</taxon>
        <taxon>Actinomycetes</taxon>
        <taxon>Propionibacteriales</taxon>
        <taxon>Kribbellaceae</taxon>
        <taxon>Kribbella</taxon>
    </lineage>
</organism>
<name>A0ABS4USH9_9ACTN</name>
<comment type="caution">
    <text evidence="1">The sequence shown here is derived from an EMBL/GenBank/DDBJ whole genome shotgun (WGS) entry which is preliminary data.</text>
</comment>
<keyword evidence="2" id="KW-1185">Reference proteome</keyword>
<gene>
    <name evidence="1" type="ORF">JOF29_005708</name>
</gene>
<sequence length="98" mass="10601">MPGRVPNGTLLTTYDELNELVSHALTPVVIDRDGTPWIVFQTEDGDDYAATVPCPDDDIPGRTDFDGLCERGPLRVVFNGDTRASAWPGTNAKQEAPA</sequence>
<reference evidence="1 2" key="1">
    <citation type="submission" date="2021-03" db="EMBL/GenBank/DDBJ databases">
        <title>Sequencing the genomes of 1000 actinobacteria strains.</title>
        <authorList>
            <person name="Klenk H.-P."/>
        </authorList>
    </citation>
    <scope>NUCLEOTIDE SEQUENCE [LARGE SCALE GENOMIC DNA]</scope>
    <source>
        <strain evidence="1 2">DSM 18824</strain>
    </source>
</reference>
<dbReference type="EMBL" id="JAGINT010000002">
    <property type="protein sequence ID" value="MBP2354598.1"/>
    <property type="molecule type" value="Genomic_DNA"/>
</dbReference>
<evidence type="ECO:0000313" key="1">
    <source>
        <dbReference type="EMBL" id="MBP2354598.1"/>
    </source>
</evidence>
<accession>A0ABS4USH9</accession>
<evidence type="ECO:0000313" key="2">
    <source>
        <dbReference type="Proteomes" id="UP000755585"/>
    </source>
</evidence>
<dbReference type="Proteomes" id="UP000755585">
    <property type="component" value="Unassembled WGS sequence"/>
</dbReference>
<dbReference type="RefSeq" id="WP_209697383.1">
    <property type="nucleotide sequence ID" value="NZ_BAAAVU010000031.1"/>
</dbReference>
<evidence type="ECO:0008006" key="3">
    <source>
        <dbReference type="Google" id="ProtNLM"/>
    </source>
</evidence>